<protein>
    <submittedName>
        <fullName evidence="1">Uncharacterized protein</fullName>
    </submittedName>
</protein>
<dbReference type="RefSeq" id="WP_139929848.1">
    <property type="nucleotide sequence ID" value="NZ_CP040915.1"/>
</dbReference>
<dbReference type="EMBL" id="CP040915">
    <property type="protein sequence ID" value="QDC25598.1"/>
    <property type="molecule type" value="Genomic_DNA"/>
</dbReference>
<reference evidence="1 2" key="1">
    <citation type="submission" date="2019-05" db="EMBL/GenBank/DDBJ databases">
        <title>Georgenia *** sp. nov., and Georgenia *** sp. nov., isolated from the intestinal contents of plateau pika (Ochotona curzoniae) in the Qinghai-Tibet plateau of China.</title>
        <authorList>
            <person name="Tian Z."/>
        </authorList>
    </citation>
    <scope>NUCLEOTIDE SEQUENCE [LARGE SCALE GENOMIC DNA]</scope>
    <source>
        <strain evidence="1 2">Z443</strain>
    </source>
</reference>
<dbReference type="Proteomes" id="UP000314616">
    <property type="component" value="Chromosome"/>
</dbReference>
<sequence length="119" mass="12683">MSSHPPVPAPDAYWREHLRPQDAAAHAAEADRAAALEIDGLHERCAELTAALTQARAAITVRHQLLTDQSVALEKARASADQAQAALTEVLGSRRWRAAGAVAALARVPRAVLNRLRGA</sequence>
<evidence type="ECO:0000313" key="1">
    <source>
        <dbReference type="EMBL" id="QDC25598.1"/>
    </source>
</evidence>
<gene>
    <name evidence="1" type="ORF">FE374_14170</name>
</gene>
<evidence type="ECO:0000313" key="2">
    <source>
        <dbReference type="Proteomes" id="UP000314616"/>
    </source>
</evidence>
<organism evidence="1 2">
    <name type="scientific">Georgenia yuyongxinii</name>
    <dbReference type="NCBI Taxonomy" id="2589797"/>
    <lineage>
        <taxon>Bacteria</taxon>
        <taxon>Bacillati</taxon>
        <taxon>Actinomycetota</taxon>
        <taxon>Actinomycetes</taxon>
        <taxon>Micrococcales</taxon>
        <taxon>Bogoriellaceae</taxon>
        <taxon>Georgenia</taxon>
    </lineage>
</organism>
<accession>A0A5B8C5G6</accession>
<dbReference type="OrthoDB" id="10005239at2"/>
<dbReference type="AlphaFoldDB" id="A0A5B8C5G6"/>
<name>A0A5B8C5G6_9MICO</name>
<proteinExistence type="predicted"/>
<dbReference type="KEGG" id="gyu:FE374_14170"/>